<keyword evidence="4" id="KW-0653">Protein transport</keyword>
<dbReference type="GO" id="GO:0015031">
    <property type="term" value="P:protein transport"/>
    <property type="evidence" value="ECO:0007669"/>
    <property type="project" value="UniProtKB-KW"/>
</dbReference>
<evidence type="ECO:0000256" key="2">
    <source>
        <dbReference type="ARBA" id="ARBA00008180"/>
    </source>
</evidence>
<evidence type="ECO:0000256" key="6">
    <source>
        <dbReference type="SAM" id="Coils"/>
    </source>
</evidence>
<feature type="coiled-coil region" evidence="6">
    <location>
        <begin position="131"/>
        <end position="158"/>
    </location>
</feature>
<evidence type="ECO:0000256" key="4">
    <source>
        <dbReference type="ARBA" id="ARBA00022927"/>
    </source>
</evidence>
<comment type="similarity">
    <text evidence="2">Belongs to the VPS52 family.</text>
</comment>
<feature type="region of interest" description="Disordered" evidence="7">
    <location>
        <begin position="1"/>
        <end position="33"/>
    </location>
</feature>
<accession>A0A7J6K3C3</accession>
<dbReference type="GO" id="GO:0005829">
    <property type="term" value="C:cytosol"/>
    <property type="evidence" value="ECO:0007669"/>
    <property type="project" value="GOC"/>
</dbReference>
<keyword evidence="3" id="KW-0813">Transport</keyword>
<feature type="domain" description="Vps52 coiled-coil" evidence="8">
    <location>
        <begin position="131"/>
        <end position="296"/>
    </location>
</feature>
<dbReference type="GO" id="GO:0032456">
    <property type="term" value="P:endocytic recycling"/>
    <property type="evidence" value="ECO:0007669"/>
    <property type="project" value="TreeGrafter"/>
</dbReference>
<dbReference type="GO" id="GO:0019905">
    <property type="term" value="F:syntaxin binding"/>
    <property type="evidence" value="ECO:0007669"/>
    <property type="project" value="TreeGrafter"/>
</dbReference>
<evidence type="ECO:0000259" key="8">
    <source>
        <dbReference type="Pfam" id="PF04129"/>
    </source>
</evidence>
<protein>
    <submittedName>
        <fullName evidence="10">Vps52 / Sac2 family protein</fullName>
    </submittedName>
</protein>
<gene>
    <name evidence="10" type="ORF">TGRH88_071190</name>
</gene>
<comment type="caution">
    <text evidence="10">The sequence shown here is derived from an EMBL/GenBank/DDBJ whole genome shotgun (WGS) entry which is preliminary data.</text>
</comment>
<dbReference type="PANTHER" id="PTHR14190:SF7">
    <property type="entry name" value="VACUOLAR PROTEIN SORTING-ASSOCIATED PROTEIN 52 HOMOLOG"/>
    <property type="match status" value="1"/>
</dbReference>
<evidence type="ECO:0000259" key="9">
    <source>
        <dbReference type="Pfam" id="PF20655"/>
    </source>
</evidence>
<evidence type="ECO:0000256" key="5">
    <source>
        <dbReference type="ARBA" id="ARBA00023034"/>
    </source>
</evidence>
<dbReference type="Proteomes" id="UP000557509">
    <property type="component" value="Unassembled WGS sequence"/>
</dbReference>
<reference evidence="10 11" key="1">
    <citation type="submission" date="2020-03" db="EMBL/GenBank/DDBJ databases">
        <title>Genome sequence of Toxoplasma gondii RH-88 strain.</title>
        <authorList>
            <person name="Lorenzi H.A."/>
            <person name="Venepally P."/>
            <person name="Rozenberg A."/>
            <person name="Sibley D."/>
        </authorList>
    </citation>
    <scope>NUCLEOTIDE SEQUENCE [LARGE SCALE GENOMIC DNA]</scope>
    <source>
        <strain evidence="10 11">RH-88</strain>
    </source>
</reference>
<evidence type="ECO:0000313" key="11">
    <source>
        <dbReference type="Proteomes" id="UP000557509"/>
    </source>
</evidence>
<sequence>MARSTVSGDAFSSESVPGPYVDETLPRGGSPSSSLESLTDRLLSLDLPSLGAFLKRFSEDPRLLLALRLPVNARPGPGAPAAAAGEGDSSAVASVAAMPLEFHQLYSSIDCLLMIYETQALQLYSRSYPQMVDLQEQLRESETALEALEAKLTGIRGDLRRTGEKIQVVEDESIRLGTMMTNRREAGVVLKTFLQQITVERDLVKVICEGSVAGGAFVAALKQLTKKIEHAKQPGMQELKSASTSLPELQKLRECALSRASSHLAAKIALLRQPRTNVHIIQQNDLLKSSELFTFLLDHNPSAALAFKDLYTRTISQVYANLFRVYVQQLRRLQTQRDGVAFGAGGVGPSLTGTAAAALVGGGMGEEVELLASRENTKTASTLASSAKQVMDFMMAKLNNATPNSSMSKGSVFCLANREQILNRLDEEPLVASLPRTPAAPASRSGAGVSTVSGGGSGGVNGALGGAALAGDASGPGRGQPPVYPEQIFRSHQKLLIDTATREFLFLTGFFLNAGLACHYENLFAEALGKSLAYFVDLVETTANSTHDAIEVLLMLRITHFNAQVMKRRRIPCLDHYLKRIHDILHSALKAILSANVTSLLNACPHSLMLHQSDDVRLHPHFVTRRFAELASALEAIRAVRVRTKQTPACGGHSGKGDEGDAEEEQLFDLALMREMLDAALDLIVRLSQEIPTRRERTIFLINNYDLLLNIFHQRQVLPDGCTAIEKQLYEQISFFADEQLQRHFGTLLAAVIQAEEALQQPGAEGKTASDRVDVQQLENAVVQFGAEWKQRLGEMHAEAVAAFSNFTNGMEILKQTLTQLLLLHTRLHQVVGGLYSKPSLPPWAKQLLPTSAILSEIRSLSRAL</sequence>
<dbReference type="PANTHER" id="PTHR14190">
    <property type="entry name" value="SUPPRESSOR OF ACTIN MUTATIONS 2/VACUOLAR PROTEIN SORTING 52"/>
    <property type="match status" value="1"/>
</dbReference>
<dbReference type="GO" id="GO:0042147">
    <property type="term" value="P:retrograde transport, endosome to Golgi"/>
    <property type="evidence" value="ECO:0007669"/>
    <property type="project" value="TreeGrafter"/>
</dbReference>
<keyword evidence="5" id="KW-0333">Golgi apparatus</keyword>
<dbReference type="GO" id="GO:0006896">
    <property type="term" value="P:Golgi to vacuole transport"/>
    <property type="evidence" value="ECO:0007669"/>
    <property type="project" value="TreeGrafter"/>
</dbReference>
<dbReference type="EMBL" id="JAAUHK010000194">
    <property type="protein sequence ID" value="KAF4641309.1"/>
    <property type="molecule type" value="Genomic_DNA"/>
</dbReference>
<evidence type="ECO:0000256" key="7">
    <source>
        <dbReference type="SAM" id="MobiDB-lite"/>
    </source>
</evidence>
<feature type="compositionally biased region" description="Polar residues" evidence="7">
    <location>
        <begin position="1"/>
        <end position="15"/>
    </location>
</feature>
<evidence type="ECO:0000256" key="3">
    <source>
        <dbReference type="ARBA" id="ARBA00022448"/>
    </source>
</evidence>
<dbReference type="InterPro" id="IPR048361">
    <property type="entry name" value="Vps52_C"/>
</dbReference>
<feature type="domain" description="Vps52 C-terminal" evidence="9">
    <location>
        <begin position="482"/>
        <end position="716"/>
    </location>
</feature>
<dbReference type="Pfam" id="PF04129">
    <property type="entry name" value="Vps52_CC"/>
    <property type="match status" value="1"/>
</dbReference>
<dbReference type="GO" id="GO:0000938">
    <property type="term" value="C:GARP complex"/>
    <property type="evidence" value="ECO:0007669"/>
    <property type="project" value="TreeGrafter"/>
</dbReference>
<dbReference type="InterPro" id="IPR048319">
    <property type="entry name" value="Vps52_CC"/>
</dbReference>
<dbReference type="AlphaFoldDB" id="A0A7J6K3C3"/>
<comment type="subcellular location">
    <subcellularLocation>
        <location evidence="1">Golgi apparatus</location>
        <location evidence="1">trans-Golgi network</location>
    </subcellularLocation>
</comment>
<dbReference type="VEuPathDB" id="ToxoDB:TGME49_258832"/>
<organism evidence="10 11">
    <name type="scientific">Toxoplasma gondii</name>
    <dbReference type="NCBI Taxonomy" id="5811"/>
    <lineage>
        <taxon>Eukaryota</taxon>
        <taxon>Sar</taxon>
        <taxon>Alveolata</taxon>
        <taxon>Apicomplexa</taxon>
        <taxon>Conoidasida</taxon>
        <taxon>Coccidia</taxon>
        <taxon>Eucoccidiorida</taxon>
        <taxon>Eimeriorina</taxon>
        <taxon>Sarcocystidae</taxon>
        <taxon>Toxoplasma</taxon>
    </lineage>
</organism>
<proteinExistence type="inferred from homology"/>
<keyword evidence="11" id="KW-1185">Reference proteome</keyword>
<keyword evidence="6" id="KW-0175">Coiled coil</keyword>
<name>A0A7J6K3C3_TOXGO</name>
<evidence type="ECO:0000313" key="10">
    <source>
        <dbReference type="EMBL" id="KAF4641309.1"/>
    </source>
</evidence>
<dbReference type="Pfam" id="PF20655">
    <property type="entry name" value="Vps52_C"/>
    <property type="match status" value="1"/>
</dbReference>
<evidence type="ECO:0000256" key="1">
    <source>
        <dbReference type="ARBA" id="ARBA00004601"/>
    </source>
</evidence>
<dbReference type="InterPro" id="IPR007258">
    <property type="entry name" value="Vps52"/>
</dbReference>